<evidence type="ECO:0000256" key="8">
    <source>
        <dbReference type="ARBA" id="ARBA00023274"/>
    </source>
</evidence>
<organism evidence="15 17">
    <name type="scientific">Candidatus Iainarchaeum sp</name>
    <dbReference type="NCBI Taxonomy" id="3101447"/>
    <lineage>
        <taxon>Archaea</taxon>
        <taxon>Candidatus Iainarchaeota</taxon>
        <taxon>Candidatus Iainarchaeia</taxon>
        <taxon>Candidatus Iainarchaeales</taxon>
        <taxon>Candidatus Iainarchaeaceae</taxon>
        <taxon>Candidatus Iainarchaeum</taxon>
    </lineage>
</organism>
<dbReference type="InterPro" id="IPR042101">
    <property type="entry name" value="SRP54_N_sf"/>
</dbReference>
<keyword evidence="8 9" id="KW-0687">Ribonucleoprotein</keyword>
<dbReference type="InterPro" id="IPR022941">
    <property type="entry name" value="SRP54"/>
</dbReference>
<sequence>MGLGEKLRQAIDKIRFSGSLSSEEVKEAVREIQRALIAADVEVQLVLDLSKKIESKAFGELPKGMTRREFIIKLCYDSLVELLGGVEGKAPEKPKKILLLGLFGQGKTTTVGKLAKHYAKRGLKVGVICADSFRPAAFEQLKQLCEKTKTPFYGNPKEKKAAKIVGEGLKHFAKEEVLIVDSAGRSALDEELVKEIQEIQKTLQAEETWLVIGADMGQLAKKQAKAFHEAVGVNGIIITRMDGSAKGGGSLAACHATKAQVYFIGVGEKVDDLEIFDAERFLSRIMGFGDLQALLEKAKEAQEEGTELSAEELLKGEFTLKTFYEQLKAAKKIGPLGKIAEMMGLSMQVPKEMLETGEEKLQGYKIMMDSMTRQEMNNPELISKSRIDRIAKGSGKKEEEVRELIRQYRQMKQMFKQFKKLGDIENPEDLKKGKFAKMLQKFSQKKKKMKIR</sequence>
<feature type="coiled-coil region" evidence="10">
    <location>
        <begin position="394"/>
        <end position="421"/>
    </location>
</feature>
<dbReference type="InterPro" id="IPR000897">
    <property type="entry name" value="SRP54_GTPase_dom"/>
</dbReference>
<dbReference type="Proteomes" id="UP000590964">
    <property type="component" value="Unassembled WGS sequence"/>
</dbReference>
<proteinExistence type="inferred from homology"/>
<dbReference type="EC" id="3.6.5.4" evidence="9"/>
<keyword evidence="6 9" id="KW-0342">GTP-binding</keyword>
<keyword evidence="10" id="KW-0175">Coiled coil</keyword>
<comment type="subunit">
    <text evidence="9">Part of the signal recognition particle protein translocation system, which is composed of SRP and FtsY. Archaeal SRP consists of a 7S RNA molecule of 300 nucleotides and two protein subunits: SRP54 and SRP19.</text>
</comment>
<evidence type="ECO:0000256" key="4">
    <source>
        <dbReference type="ARBA" id="ARBA00022801"/>
    </source>
</evidence>
<dbReference type="AlphaFoldDB" id="A0A7J4KTE0"/>
<dbReference type="Gene3D" id="3.40.50.300">
    <property type="entry name" value="P-loop containing nucleotide triphosphate hydrolases"/>
    <property type="match status" value="1"/>
</dbReference>
<evidence type="ECO:0000259" key="11">
    <source>
        <dbReference type="SMART" id="SM00382"/>
    </source>
</evidence>
<evidence type="ECO:0000256" key="2">
    <source>
        <dbReference type="ARBA" id="ARBA00022490"/>
    </source>
</evidence>
<evidence type="ECO:0000256" key="3">
    <source>
        <dbReference type="ARBA" id="ARBA00022741"/>
    </source>
</evidence>
<evidence type="ECO:0000256" key="9">
    <source>
        <dbReference type="HAMAP-Rule" id="MF_00306"/>
    </source>
</evidence>
<evidence type="ECO:0000259" key="12">
    <source>
        <dbReference type="SMART" id="SM00962"/>
    </source>
</evidence>
<dbReference type="InterPro" id="IPR027417">
    <property type="entry name" value="P-loop_NTPase"/>
</dbReference>
<dbReference type="InterPro" id="IPR013822">
    <property type="entry name" value="Signal_recog_particl_SRP54_hlx"/>
</dbReference>
<dbReference type="EMBL" id="DUFJ01000061">
    <property type="protein sequence ID" value="HIH33088.1"/>
    <property type="molecule type" value="Genomic_DNA"/>
</dbReference>
<comment type="caution">
    <text evidence="15">The sequence shown here is derived from an EMBL/GenBank/DDBJ whole genome shotgun (WGS) entry which is preliminary data.</text>
</comment>
<dbReference type="SUPFAM" id="SSF47446">
    <property type="entry name" value="Signal peptide-binding domain"/>
    <property type="match status" value="1"/>
</dbReference>
<keyword evidence="5 9" id="KW-0694">RNA-binding</keyword>
<accession>A0A7J4KTE0</accession>
<feature type="domain" description="Signal recognition particle SRP54 helical bundle" evidence="13">
    <location>
        <begin position="1"/>
        <end position="83"/>
    </location>
</feature>
<keyword evidence="3 9" id="KW-0547">Nucleotide-binding</keyword>
<reference evidence="17 18" key="1">
    <citation type="journal article" date="2020" name="bioRxiv">
        <title>A rank-normalized archaeal taxonomy based on genome phylogeny resolves widespread incomplete and uneven classifications.</title>
        <authorList>
            <person name="Rinke C."/>
            <person name="Chuvochina M."/>
            <person name="Mussig A.J."/>
            <person name="Chaumeil P.-A."/>
            <person name="Waite D.W."/>
            <person name="Whitman W.B."/>
            <person name="Parks D.H."/>
            <person name="Hugenholtz P."/>
        </authorList>
    </citation>
    <scope>NUCLEOTIDE SEQUENCE [LARGE SCALE GENOMIC DNA]</scope>
</reference>
<evidence type="ECO:0000313" key="15">
    <source>
        <dbReference type="EMBL" id="HIH33088.1"/>
    </source>
</evidence>
<feature type="binding site" evidence="9">
    <location>
        <begin position="101"/>
        <end position="108"/>
    </location>
    <ligand>
        <name>GTP</name>
        <dbReference type="ChEBI" id="CHEBI:37565"/>
    </ligand>
</feature>
<dbReference type="SMART" id="SM00963">
    <property type="entry name" value="SRP54_N"/>
    <property type="match status" value="1"/>
</dbReference>
<feature type="domain" description="AAA+ ATPase" evidence="11">
    <location>
        <begin position="93"/>
        <end position="290"/>
    </location>
</feature>
<comment type="catalytic activity">
    <reaction evidence="9">
        <text>GTP + H2O = GDP + phosphate + H(+)</text>
        <dbReference type="Rhea" id="RHEA:19669"/>
        <dbReference type="ChEBI" id="CHEBI:15377"/>
        <dbReference type="ChEBI" id="CHEBI:15378"/>
        <dbReference type="ChEBI" id="CHEBI:37565"/>
        <dbReference type="ChEBI" id="CHEBI:43474"/>
        <dbReference type="ChEBI" id="CHEBI:58189"/>
        <dbReference type="EC" id="3.6.5.4"/>
    </reaction>
</comment>
<keyword evidence="4 9" id="KW-0378">Hydrolase</keyword>
<dbReference type="PANTHER" id="PTHR11564:SF5">
    <property type="entry name" value="SIGNAL RECOGNITION PARTICLE SUBUNIT SRP54"/>
    <property type="match status" value="1"/>
</dbReference>
<evidence type="ECO:0000313" key="14">
    <source>
        <dbReference type="EMBL" id="HIH21807.1"/>
    </source>
</evidence>
<dbReference type="Pfam" id="PF00448">
    <property type="entry name" value="SRP54"/>
    <property type="match status" value="1"/>
</dbReference>
<dbReference type="GO" id="GO:0048500">
    <property type="term" value="C:signal recognition particle"/>
    <property type="evidence" value="ECO:0007669"/>
    <property type="project" value="UniProtKB-UniRule"/>
</dbReference>
<comment type="domain">
    <text evidence="9">Composed of three domains: the N-terminal N domain, which is responsible for interactions with the ribosome, the central G domain, which binds GTP, and the C-terminal M domain, which binds the RNA and the signal sequence of the RNC.</text>
</comment>
<evidence type="ECO:0000256" key="5">
    <source>
        <dbReference type="ARBA" id="ARBA00022884"/>
    </source>
</evidence>
<keyword evidence="16" id="KW-0675">Receptor</keyword>
<comment type="function">
    <text evidence="9">Involved in targeting and insertion of nascent membrane proteins into the cytoplasmic membrane. Binds to the hydrophobic signal sequence of the ribosome-nascent chain (RNC) as it emerges from the ribosomes. The SRP-RNC complex is then targeted to the cytoplasmic membrane where it interacts with the SRP receptor FtsY.</text>
</comment>
<dbReference type="EMBL" id="JAGVWB010000029">
    <property type="protein sequence ID" value="MBS3058607.1"/>
    <property type="molecule type" value="Genomic_DNA"/>
</dbReference>
<dbReference type="SMART" id="SM00382">
    <property type="entry name" value="AAA"/>
    <property type="match status" value="1"/>
</dbReference>
<name>A0A7J4KTE0_9ARCH</name>
<dbReference type="InterPro" id="IPR003593">
    <property type="entry name" value="AAA+_ATPase"/>
</dbReference>
<dbReference type="Gene3D" id="1.10.260.30">
    <property type="entry name" value="Signal recognition particle, SRP54 subunit, M-domain"/>
    <property type="match status" value="1"/>
</dbReference>
<reference evidence="16" key="3">
    <citation type="submission" date="2021-05" db="EMBL/GenBank/DDBJ databases">
        <title>Protein family content uncovers lineage relationships and bacterial pathway maintenance mechanisms in DPANN archaea.</title>
        <authorList>
            <person name="Castelle C.J."/>
            <person name="Meheust R."/>
            <person name="Jaffe A.L."/>
            <person name="Seitz K."/>
            <person name="Gong X."/>
            <person name="Baker B.J."/>
            <person name="Banfield J.F."/>
        </authorList>
    </citation>
    <scope>NUCLEOTIDE SEQUENCE</scope>
    <source>
        <strain evidence="16">RIFCSPLOWO2_01_FULL_43_13</strain>
    </source>
</reference>
<dbReference type="InterPro" id="IPR036225">
    <property type="entry name" value="SRP/SRP_N"/>
</dbReference>
<evidence type="ECO:0000256" key="10">
    <source>
        <dbReference type="SAM" id="Coils"/>
    </source>
</evidence>
<dbReference type="Proteomes" id="UP000680185">
    <property type="component" value="Unassembled WGS sequence"/>
</dbReference>
<dbReference type="SMART" id="SM00962">
    <property type="entry name" value="SRP54"/>
    <property type="match status" value="1"/>
</dbReference>
<evidence type="ECO:0000313" key="18">
    <source>
        <dbReference type="Proteomes" id="UP000590964"/>
    </source>
</evidence>
<dbReference type="SUPFAM" id="SSF52540">
    <property type="entry name" value="P-loop containing nucleoside triphosphate hydrolases"/>
    <property type="match status" value="1"/>
</dbReference>
<dbReference type="CDD" id="cd17875">
    <property type="entry name" value="SRP54_G"/>
    <property type="match status" value="1"/>
</dbReference>
<protein>
    <recommendedName>
        <fullName evidence="9">Signal recognition particle 54 kDa protein</fullName>
        <shortName evidence="9">SRP54</shortName>
        <ecNumber evidence="9">3.6.5.4</ecNumber>
    </recommendedName>
</protein>
<dbReference type="GO" id="GO:0003924">
    <property type="term" value="F:GTPase activity"/>
    <property type="evidence" value="ECO:0007669"/>
    <property type="project" value="UniProtKB-UniRule"/>
</dbReference>
<evidence type="ECO:0000256" key="1">
    <source>
        <dbReference type="ARBA" id="ARBA00005450"/>
    </source>
</evidence>
<keyword evidence="2 9" id="KW-0963">Cytoplasm</keyword>
<dbReference type="Proteomes" id="UP000527315">
    <property type="component" value="Unassembled WGS sequence"/>
</dbReference>
<dbReference type="EMBL" id="DUFW01000073">
    <property type="protein sequence ID" value="HIH21807.1"/>
    <property type="molecule type" value="Genomic_DNA"/>
</dbReference>
<evidence type="ECO:0000256" key="6">
    <source>
        <dbReference type="ARBA" id="ARBA00023134"/>
    </source>
</evidence>
<keyword evidence="7 9" id="KW-0733">Signal recognition particle</keyword>
<evidence type="ECO:0000259" key="13">
    <source>
        <dbReference type="SMART" id="SM00963"/>
    </source>
</evidence>
<feature type="domain" description="SRP54-type proteins GTP-binding" evidence="12">
    <location>
        <begin position="94"/>
        <end position="287"/>
    </location>
</feature>
<dbReference type="Pfam" id="PF02978">
    <property type="entry name" value="SRP_SPB"/>
    <property type="match status" value="1"/>
</dbReference>
<reference evidence="16" key="2">
    <citation type="submission" date="2021-03" db="EMBL/GenBank/DDBJ databases">
        <authorList>
            <person name="Jaffe A."/>
        </authorList>
    </citation>
    <scope>NUCLEOTIDE SEQUENCE</scope>
    <source>
        <strain evidence="16">RIFCSPLOWO2_01_FULL_43_13</strain>
    </source>
</reference>
<dbReference type="InterPro" id="IPR004125">
    <property type="entry name" value="Signal_recog_particle_SRP54_M"/>
</dbReference>
<dbReference type="GO" id="GO:0005525">
    <property type="term" value="F:GTP binding"/>
    <property type="evidence" value="ECO:0007669"/>
    <property type="project" value="UniProtKB-UniRule"/>
</dbReference>
<evidence type="ECO:0000256" key="7">
    <source>
        <dbReference type="ARBA" id="ARBA00023135"/>
    </source>
</evidence>
<evidence type="ECO:0000313" key="16">
    <source>
        <dbReference type="EMBL" id="MBS3058607.1"/>
    </source>
</evidence>
<comment type="similarity">
    <text evidence="1 9">Belongs to the GTP-binding SRP family. SRP54 subfamily.</text>
</comment>
<dbReference type="Gene3D" id="1.20.120.140">
    <property type="entry name" value="Signal recognition particle SRP54, nucleotide-binding domain"/>
    <property type="match status" value="1"/>
</dbReference>
<feature type="binding site" evidence="9">
    <location>
        <begin position="181"/>
        <end position="185"/>
    </location>
    <ligand>
        <name>GTP</name>
        <dbReference type="ChEBI" id="CHEBI:37565"/>
    </ligand>
</feature>
<dbReference type="SUPFAM" id="SSF47364">
    <property type="entry name" value="Domain of the SRP/SRP receptor G-proteins"/>
    <property type="match status" value="1"/>
</dbReference>
<dbReference type="PANTHER" id="PTHR11564">
    <property type="entry name" value="SIGNAL RECOGNITION PARTICLE 54K PROTEIN SRP54"/>
    <property type="match status" value="1"/>
</dbReference>
<gene>
    <name evidence="15" type="primary">ffh</name>
    <name evidence="9" type="synonym">srp54</name>
    <name evidence="14" type="ORF">HA222_04085</name>
    <name evidence="15" type="ORF">HA227_02425</name>
    <name evidence="16" type="ORF">J4478_04370</name>
</gene>
<comment type="subcellular location">
    <subcellularLocation>
        <location evidence="9">Cytoplasm</location>
    </subcellularLocation>
    <text evidence="9">The SRP-RNC complex is targeted to the cytoplasmic membrane.</text>
</comment>
<feature type="binding site" evidence="9">
    <location>
        <begin position="239"/>
        <end position="242"/>
    </location>
    <ligand>
        <name>GTP</name>
        <dbReference type="ChEBI" id="CHEBI:37565"/>
    </ligand>
</feature>
<dbReference type="Pfam" id="PF02881">
    <property type="entry name" value="SRP54_N"/>
    <property type="match status" value="1"/>
</dbReference>
<dbReference type="InterPro" id="IPR036891">
    <property type="entry name" value="Signal_recog_part_SRP54_M_sf"/>
</dbReference>
<dbReference type="HAMAP" id="MF_00306">
    <property type="entry name" value="SRP54"/>
    <property type="match status" value="1"/>
</dbReference>
<evidence type="ECO:0000313" key="17">
    <source>
        <dbReference type="Proteomes" id="UP000527315"/>
    </source>
</evidence>
<dbReference type="GO" id="GO:0008312">
    <property type="term" value="F:7S RNA binding"/>
    <property type="evidence" value="ECO:0007669"/>
    <property type="project" value="UniProtKB-UniRule"/>
</dbReference>
<dbReference type="GO" id="GO:0006614">
    <property type="term" value="P:SRP-dependent cotranslational protein targeting to membrane"/>
    <property type="evidence" value="ECO:0007669"/>
    <property type="project" value="InterPro"/>
</dbReference>